<dbReference type="GO" id="GO:0003700">
    <property type="term" value="F:DNA-binding transcription factor activity"/>
    <property type="evidence" value="ECO:0007669"/>
    <property type="project" value="InterPro"/>
</dbReference>
<comment type="similarity">
    <text evidence="2">Belongs to the lin-54 family.</text>
</comment>
<name>A0A5B6WVN6_9ROSI</name>
<dbReference type="PANTHER" id="PTHR46159">
    <property type="entry name" value="PROTEIN TESMIN/TSO1-LIKE CXC 2"/>
    <property type="match status" value="1"/>
</dbReference>
<feature type="compositionally biased region" description="Polar residues" evidence="4">
    <location>
        <begin position="24"/>
        <end position="36"/>
    </location>
</feature>
<dbReference type="InterPro" id="IPR044522">
    <property type="entry name" value="TSO1-like"/>
</dbReference>
<accession>A0A5B6WVN6</accession>
<protein>
    <submittedName>
        <fullName evidence="6">Protein tesmin/TSO1-like CXC 4</fullName>
    </submittedName>
</protein>
<feature type="compositionally biased region" description="Low complexity" evidence="4">
    <location>
        <begin position="10"/>
        <end position="23"/>
    </location>
</feature>
<dbReference type="InterPro" id="IPR005172">
    <property type="entry name" value="CRC"/>
</dbReference>
<dbReference type="PANTHER" id="PTHR46159:SF6">
    <property type="entry name" value="OS12G0605300 PROTEIN"/>
    <property type="match status" value="1"/>
</dbReference>
<sequence length="946" mass="103194">MDSPEPTKSPIPSSAAPSSSFSPVQESPFSNFVSNLSPIKHDKVPHVAPRFLGLSSPPLVFTSPRINTLKRPQSSNVEVSQNVKGDEQSTNRPGDLERSVSELHREMIVDIKEDDTKDSMSVQPSSSSGCVDEYLADPVEADCVDSAYSVNLNFKQSNNVLESSANGLPCSKNLESVDKHYSGRETDAVQLLLGQSEKGLETFDIEPLKIKEDQHGGQGISDGCRQIDSDMFDLSSQEKESKNLNPQKGVEDDGYGCDGFLQLQPGSLQMAQAYEGFAENVGVVTDAPFNDTTHDLEAIEHLRGMSRRCLQFGEPQPESTANCSGSPNLVDDVTTSVPLATSSKTEGLGSSHVDLSTSRKRRLVNLSQLAINMIPQSYDNRSSLTVSKPSGIGLHLNSIFNAIPTDQGGTVSIKLAVDSMGTEGIKSASITSCQSMENMENCSDAFEKVSTAPQDRTLEAKVSTIEGSAASESLCTMESIECHMTINTKRKLSSGDGDINEVFNQQSPKNKRKKLSDSDEGCKRCNCKKSKCLKLYCDCFAAGIYCAEPCSCQGCFNRPEYESTVLETRQQIESRNPLAFAPKIVQPVTEVPVNSREDGNWKTPSSARHKRGCNCKRSMCLKKYCECYQVWNLQLPESSCHAFHANVGCSIGCRCEGCKNVYGKKEDYYVTEAIVKRGVGELSESTVAAKKDFLHSELCNPHYLTPTTPSFEHSDHGKNASVSGLLPMRCLPSPESDPTNVSLAKSPRTSNTNDILLETSKENLYVGSYRDKINYNNADNILADDCHQTPLPNHPSIIIDSSSSKPRELTNLSRLNLGPRSGCFTLGGSLRWRRSPITPKSPIDKELQQLDSDGGLYDILEDDTPEMLKDTSTPLKSVKASSPNGKRVSPPHKLHQLGSSSLGSLRSGRKFMLKAVPSFPPLTPCIVSKGNSNESRSNYEEDGSKD</sequence>
<organism evidence="6 7">
    <name type="scientific">Gossypium australe</name>
    <dbReference type="NCBI Taxonomy" id="47621"/>
    <lineage>
        <taxon>Eukaryota</taxon>
        <taxon>Viridiplantae</taxon>
        <taxon>Streptophyta</taxon>
        <taxon>Embryophyta</taxon>
        <taxon>Tracheophyta</taxon>
        <taxon>Spermatophyta</taxon>
        <taxon>Magnoliopsida</taxon>
        <taxon>eudicotyledons</taxon>
        <taxon>Gunneridae</taxon>
        <taxon>Pentapetalae</taxon>
        <taxon>rosids</taxon>
        <taxon>malvids</taxon>
        <taxon>Malvales</taxon>
        <taxon>Malvaceae</taxon>
        <taxon>Malvoideae</taxon>
        <taxon>Gossypium</taxon>
    </lineage>
</organism>
<comment type="subcellular location">
    <subcellularLocation>
        <location evidence="1">Nucleus</location>
    </subcellularLocation>
</comment>
<gene>
    <name evidence="6" type="ORF">EPI10_029953</name>
</gene>
<feature type="compositionally biased region" description="Polar residues" evidence="4">
    <location>
        <begin position="64"/>
        <end position="83"/>
    </location>
</feature>
<feature type="region of interest" description="Disordered" evidence="4">
    <location>
        <begin position="63"/>
        <end position="98"/>
    </location>
</feature>
<dbReference type="AlphaFoldDB" id="A0A5B6WVN6"/>
<feature type="region of interest" description="Disordered" evidence="4">
    <location>
        <begin position="866"/>
        <end position="903"/>
    </location>
</feature>
<evidence type="ECO:0000313" key="7">
    <source>
        <dbReference type="Proteomes" id="UP000325315"/>
    </source>
</evidence>
<feature type="compositionally biased region" description="Basic and acidic residues" evidence="4">
    <location>
        <begin position="937"/>
        <end position="946"/>
    </location>
</feature>
<dbReference type="OrthoDB" id="6283463at2759"/>
<feature type="compositionally biased region" description="Basic and acidic residues" evidence="4">
    <location>
        <begin position="84"/>
        <end position="98"/>
    </location>
</feature>
<feature type="compositionally biased region" description="Polar residues" evidence="4">
    <location>
        <begin position="870"/>
        <end position="884"/>
    </location>
</feature>
<feature type="region of interest" description="Disordered" evidence="4">
    <location>
        <begin position="922"/>
        <end position="946"/>
    </location>
</feature>
<feature type="region of interest" description="Disordered" evidence="4">
    <location>
        <begin position="497"/>
        <end position="521"/>
    </location>
</feature>
<evidence type="ECO:0000313" key="6">
    <source>
        <dbReference type="EMBL" id="KAA3485990.1"/>
    </source>
</evidence>
<reference evidence="7" key="1">
    <citation type="journal article" date="2019" name="Plant Biotechnol. J.">
        <title>Genome sequencing of the Australian wild diploid species Gossypium australe highlights disease resistance and delayed gland morphogenesis.</title>
        <authorList>
            <person name="Cai Y."/>
            <person name="Cai X."/>
            <person name="Wang Q."/>
            <person name="Wang P."/>
            <person name="Zhang Y."/>
            <person name="Cai C."/>
            <person name="Xu Y."/>
            <person name="Wang K."/>
            <person name="Zhou Z."/>
            <person name="Wang C."/>
            <person name="Geng S."/>
            <person name="Li B."/>
            <person name="Dong Q."/>
            <person name="Hou Y."/>
            <person name="Wang H."/>
            <person name="Ai P."/>
            <person name="Liu Z."/>
            <person name="Yi F."/>
            <person name="Sun M."/>
            <person name="An G."/>
            <person name="Cheng J."/>
            <person name="Zhang Y."/>
            <person name="Shi Q."/>
            <person name="Xie Y."/>
            <person name="Shi X."/>
            <person name="Chang Y."/>
            <person name="Huang F."/>
            <person name="Chen Y."/>
            <person name="Hong S."/>
            <person name="Mi L."/>
            <person name="Sun Q."/>
            <person name="Zhang L."/>
            <person name="Zhou B."/>
            <person name="Peng R."/>
            <person name="Zhang X."/>
            <person name="Liu F."/>
        </authorList>
    </citation>
    <scope>NUCLEOTIDE SEQUENCE [LARGE SCALE GENOMIC DNA]</scope>
    <source>
        <strain evidence="7">cv. PA1801</strain>
    </source>
</reference>
<feature type="domain" description="CRC" evidence="5">
    <location>
        <begin position="521"/>
        <end position="663"/>
    </location>
</feature>
<evidence type="ECO:0000256" key="4">
    <source>
        <dbReference type="SAM" id="MobiDB-lite"/>
    </source>
</evidence>
<dbReference type="InterPro" id="IPR033467">
    <property type="entry name" value="Tesmin/TSO1-like_CXC"/>
</dbReference>
<dbReference type="Proteomes" id="UP000325315">
    <property type="component" value="Unassembled WGS sequence"/>
</dbReference>
<evidence type="ECO:0000259" key="5">
    <source>
        <dbReference type="PROSITE" id="PS51634"/>
    </source>
</evidence>
<proteinExistence type="inferred from homology"/>
<evidence type="ECO:0000256" key="3">
    <source>
        <dbReference type="ARBA" id="ARBA00023242"/>
    </source>
</evidence>
<dbReference type="GO" id="GO:0005634">
    <property type="term" value="C:nucleus"/>
    <property type="evidence" value="ECO:0007669"/>
    <property type="project" value="UniProtKB-SubCell"/>
</dbReference>
<dbReference type="EMBL" id="SMMG02000001">
    <property type="protein sequence ID" value="KAA3485990.1"/>
    <property type="molecule type" value="Genomic_DNA"/>
</dbReference>
<keyword evidence="3" id="KW-0539">Nucleus</keyword>
<comment type="caution">
    <text evidence="6">The sequence shown here is derived from an EMBL/GenBank/DDBJ whole genome shotgun (WGS) entry which is preliminary data.</text>
</comment>
<feature type="region of interest" description="Disordered" evidence="4">
    <location>
        <begin position="1"/>
        <end position="36"/>
    </location>
</feature>
<dbReference type="PROSITE" id="PS51634">
    <property type="entry name" value="CRC"/>
    <property type="match status" value="1"/>
</dbReference>
<evidence type="ECO:0000256" key="1">
    <source>
        <dbReference type="ARBA" id="ARBA00004123"/>
    </source>
</evidence>
<keyword evidence="7" id="KW-1185">Reference proteome</keyword>
<dbReference type="Pfam" id="PF03638">
    <property type="entry name" value="TCR"/>
    <property type="match status" value="2"/>
</dbReference>
<evidence type="ECO:0000256" key="2">
    <source>
        <dbReference type="ARBA" id="ARBA00007267"/>
    </source>
</evidence>
<dbReference type="SMART" id="SM01114">
    <property type="entry name" value="CXC"/>
    <property type="match status" value="2"/>
</dbReference>